<evidence type="ECO:0000256" key="10">
    <source>
        <dbReference type="SAM" id="MobiDB-lite"/>
    </source>
</evidence>
<gene>
    <name evidence="12" type="ORF">SAMN05660662_4100</name>
</gene>
<dbReference type="InterPro" id="IPR050763">
    <property type="entry name" value="ABC_transporter_ATP-binding"/>
</dbReference>
<evidence type="ECO:0000256" key="1">
    <source>
        <dbReference type="ARBA" id="ARBA00004413"/>
    </source>
</evidence>
<keyword evidence="13" id="KW-1185">Reference proteome</keyword>
<dbReference type="GO" id="GO:1900753">
    <property type="term" value="P:doxorubicin transport"/>
    <property type="evidence" value="ECO:0007669"/>
    <property type="project" value="InterPro"/>
</dbReference>
<evidence type="ECO:0000256" key="3">
    <source>
        <dbReference type="ARBA" id="ARBA00022475"/>
    </source>
</evidence>
<keyword evidence="3" id="KW-1003">Cell membrane</keyword>
<dbReference type="GO" id="GO:0043215">
    <property type="term" value="P:daunorubicin transport"/>
    <property type="evidence" value="ECO:0007669"/>
    <property type="project" value="InterPro"/>
</dbReference>
<comment type="similarity">
    <text evidence="9">Belongs to the ABC transporter superfamily. Drug exporter-1 (DrugE1) (TC 3.A.1.105) family.</text>
</comment>
<evidence type="ECO:0000256" key="5">
    <source>
        <dbReference type="ARBA" id="ARBA00022840"/>
    </source>
</evidence>
<evidence type="ECO:0000256" key="2">
    <source>
        <dbReference type="ARBA" id="ARBA00022448"/>
    </source>
</evidence>
<keyword evidence="8" id="KW-0046">Antibiotic resistance</keyword>
<feature type="region of interest" description="Disordered" evidence="10">
    <location>
        <begin position="321"/>
        <end position="345"/>
    </location>
</feature>
<keyword evidence="6" id="KW-1278">Translocase</keyword>
<dbReference type="STRING" id="1550231.SAMN05660662_4100"/>
<protein>
    <submittedName>
        <fullName evidence="12">ABC-2 type transport system ATP-binding protein</fullName>
    </submittedName>
</protein>
<dbReference type="PANTHER" id="PTHR42711">
    <property type="entry name" value="ABC TRANSPORTER ATP-BINDING PROTEIN"/>
    <property type="match status" value="1"/>
</dbReference>
<feature type="domain" description="ABC transporter" evidence="11">
    <location>
        <begin position="17"/>
        <end position="247"/>
    </location>
</feature>
<proteinExistence type="inferred from homology"/>
<evidence type="ECO:0000313" key="13">
    <source>
        <dbReference type="Proteomes" id="UP000199406"/>
    </source>
</evidence>
<dbReference type="EMBL" id="FNBT01000009">
    <property type="protein sequence ID" value="SDF99810.1"/>
    <property type="molecule type" value="Genomic_DNA"/>
</dbReference>
<dbReference type="GO" id="GO:0046677">
    <property type="term" value="P:response to antibiotic"/>
    <property type="evidence" value="ECO:0007669"/>
    <property type="project" value="UniProtKB-KW"/>
</dbReference>
<evidence type="ECO:0000256" key="8">
    <source>
        <dbReference type="ARBA" id="ARBA00023251"/>
    </source>
</evidence>
<dbReference type="InterPro" id="IPR003439">
    <property type="entry name" value="ABC_transporter-like_ATP-bd"/>
</dbReference>
<dbReference type="Proteomes" id="UP000199406">
    <property type="component" value="Unassembled WGS sequence"/>
</dbReference>
<dbReference type="InterPro" id="IPR017871">
    <property type="entry name" value="ABC_transporter-like_CS"/>
</dbReference>
<evidence type="ECO:0000256" key="9">
    <source>
        <dbReference type="ARBA" id="ARBA00049985"/>
    </source>
</evidence>
<keyword evidence="4" id="KW-0547">Nucleotide-binding</keyword>
<keyword evidence="5 12" id="KW-0067">ATP-binding</keyword>
<dbReference type="InterPro" id="IPR027417">
    <property type="entry name" value="P-loop_NTPase"/>
</dbReference>
<dbReference type="AlphaFoldDB" id="A0A1G7QQA4"/>
<feature type="compositionally biased region" description="Low complexity" evidence="10">
    <location>
        <begin position="328"/>
        <end position="339"/>
    </location>
</feature>
<evidence type="ECO:0000256" key="4">
    <source>
        <dbReference type="ARBA" id="ARBA00022741"/>
    </source>
</evidence>
<dbReference type="SMART" id="SM00382">
    <property type="entry name" value="AAA"/>
    <property type="match status" value="1"/>
</dbReference>
<reference evidence="13" key="1">
    <citation type="submission" date="2016-10" db="EMBL/GenBank/DDBJ databases">
        <authorList>
            <person name="Varghese N."/>
            <person name="Submissions S."/>
        </authorList>
    </citation>
    <scope>NUCLEOTIDE SEQUENCE [LARGE SCALE GENOMIC DNA]</scope>
    <source>
        <strain evidence="13">DSM 44268</strain>
    </source>
</reference>
<accession>A0A1G7QQA4</accession>
<evidence type="ECO:0000313" key="12">
    <source>
        <dbReference type="EMBL" id="SDF99810.1"/>
    </source>
</evidence>
<dbReference type="GO" id="GO:0016887">
    <property type="term" value="F:ATP hydrolysis activity"/>
    <property type="evidence" value="ECO:0007669"/>
    <property type="project" value="InterPro"/>
</dbReference>
<sequence>MSVGRITLWPMSTTAAVEAIDLVKHFGDTHAVDGVSFVVPEGTVLGLLGPNGAGKTTLVRMLTTLSVPTSGTGRVAGHDIVREPIQVRRSMGLTGQAATVDELLTGRENLKLIGALYGLPRAYVREATERLFDRFDLTYAADRQAKTYSGGMRRRLDLAVSLLAAPPILFLDEPTTGLDPHSRSGLWAVLRELVDEGTTLVLTTQYLEEADHLADEIVVVDKGTVIAAGTPTQLKDQAGRASVVVTLTHAADVDAAADLMRAHSPEVHVERSSRRLTAQAGGLSDMTRIAAVFEASGIELDDLGLARPSLDDVFLHLTGRRAEAQPGAETATDASTDATPEGATP</sequence>
<dbReference type="GO" id="GO:0005524">
    <property type="term" value="F:ATP binding"/>
    <property type="evidence" value="ECO:0007669"/>
    <property type="project" value="UniProtKB-KW"/>
</dbReference>
<organism evidence="12 13">
    <name type="scientific">Blastococcus aurantiacus</name>
    <dbReference type="NCBI Taxonomy" id="1550231"/>
    <lineage>
        <taxon>Bacteria</taxon>
        <taxon>Bacillati</taxon>
        <taxon>Actinomycetota</taxon>
        <taxon>Actinomycetes</taxon>
        <taxon>Geodermatophilales</taxon>
        <taxon>Geodermatophilaceae</taxon>
        <taxon>Blastococcus</taxon>
    </lineage>
</organism>
<dbReference type="PROSITE" id="PS00211">
    <property type="entry name" value="ABC_TRANSPORTER_1"/>
    <property type="match status" value="1"/>
</dbReference>
<dbReference type="Pfam" id="PF00005">
    <property type="entry name" value="ABC_tran"/>
    <property type="match status" value="1"/>
</dbReference>
<evidence type="ECO:0000256" key="6">
    <source>
        <dbReference type="ARBA" id="ARBA00022967"/>
    </source>
</evidence>
<evidence type="ECO:0000256" key="7">
    <source>
        <dbReference type="ARBA" id="ARBA00023136"/>
    </source>
</evidence>
<dbReference type="NCBIfam" id="TIGR01188">
    <property type="entry name" value="drrA"/>
    <property type="match status" value="1"/>
</dbReference>
<keyword evidence="2" id="KW-0813">Transport</keyword>
<dbReference type="SUPFAM" id="SSF52540">
    <property type="entry name" value="P-loop containing nucleoside triphosphate hydrolases"/>
    <property type="match status" value="1"/>
</dbReference>
<keyword evidence="7" id="KW-0472">Membrane</keyword>
<comment type="subcellular location">
    <subcellularLocation>
        <location evidence="1">Cell membrane</location>
        <topology evidence="1">Peripheral membrane protein</topology>
        <orientation evidence="1">Cytoplasmic side</orientation>
    </subcellularLocation>
</comment>
<dbReference type="Gene3D" id="3.40.50.300">
    <property type="entry name" value="P-loop containing nucleotide triphosphate hydrolases"/>
    <property type="match status" value="1"/>
</dbReference>
<dbReference type="PROSITE" id="PS50893">
    <property type="entry name" value="ABC_TRANSPORTER_2"/>
    <property type="match status" value="1"/>
</dbReference>
<dbReference type="InterPro" id="IPR003593">
    <property type="entry name" value="AAA+_ATPase"/>
</dbReference>
<dbReference type="GO" id="GO:0005886">
    <property type="term" value="C:plasma membrane"/>
    <property type="evidence" value="ECO:0007669"/>
    <property type="project" value="UniProtKB-SubCell"/>
</dbReference>
<dbReference type="InterPro" id="IPR005894">
    <property type="entry name" value="DrrA"/>
</dbReference>
<name>A0A1G7QQA4_9ACTN</name>
<dbReference type="PANTHER" id="PTHR42711:SF19">
    <property type="entry name" value="DOXORUBICIN RESISTANCE ATP-BINDING PROTEIN DRRA"/>
    <property type="match status" value="1"/>
</dbReference>
<evidence type="ECO:0000259" key="11">
    <source>
        <dbReference type="PROSITE" id="PS50893"/>
    </source>
</evidence>